<dbReference type="STRING" id="1805238.AUJ23_02205"/>
<evidence type="ECO:0000313" key="1">
    <source>
        <dbReference type="EMBL" id="OIO19257.1"/>
    </source>
</evidence>
<dbReference type="InterPro" id="IPR043519">
    <property type="entry name" value="NT_sf"/>
</dbReference>
<proteinExistence type="predicted"/>
<evidence type="ECO:0008006" key="3">
    <source>
        <dbReference type="Google" id="ProtNLM"/>
    </source>
</evidence>
<dbReference type="Proteomes" id="UP000181941">
    <property type="component" value="Unassembled WGS sequence"/>
</dbReference>
<dbReference type="Gene3D" id="3.30.460.10">
    <property type="entry name" value="Beta Polymerase, domain 2"/>
    <property type="match status" value="1"/>
</dbReference>
<organism evidence="1 2">
    <name type="scientific">Candidatus Magasanikbacteria bacterium CG1_02_32_51</name>
    <dbReference type="NCBI Taxonomy" id="1805238"/>
    <lineage>
        <taxon>Bacteria</taxon>
        <taxon>Candidatus Magasanikiibacteriota</taxon>
    </lineage>
</organism>
<dbReference type="EMBL" id="MNVC01000024">
    <property type="protein sequence ID" value="OIO19257.1"/>
    <property type="molecule type" value="Genomic_DNA"/>
</dbReference>
<dbReference type="AlphaFoldDB" id="A0A1J4U7G1"/>
<sequence length="316" mass="38167">MNNCSNIKIQEAILKTLSYFDIFEYSLTSEELRRLLWFPDNVNDEDFFVNLQILLDENKIACKYSFYFLKDKKDYVKSRQLKVKLVEQKMSIAKRAIDKLRKVPFLRAVFVCNTVALGVPNNNSDIDVFIVTRKNYIWLVRFFSTIILKFFRLRTSRSNHKDRVCLSFYATDNNLNLERLKIKNKTDIYLVYWLLQLIPIYDPENLYISILNANRWLDEYVNVKKHSFFLVDYLRVKNFKNDLKIKNKLENFFAEKDYLINFLKKIQIPKIRKNYGLYADRADTRVVISDDFLKFHENDRRKEYCEKWLKNCESLM</sequence>
<name>A0A1J4U7G1_9BACT</name>
<gene>
    <name evidence="1" type="ORF">AUJ23_02205</name>
</gene>
<evidence type="ECO:0000313" key="2">
    <source>
        <dbReference type="Proteomes" id="UP000181941"/>
    </source>
</evidence>
<protein>
    <recommendedName>
        <fullName evidence="3">Polymerase nucleotidyl transferase domain-containing protein</fullName>
    </recommendedName>
</protein>
<comment type="caution">
    <text evidence="1">The sequence shown here is derived from an EMBL/GenBank/DDBJ whole genome shotgun (WGS) entry which is preliminary data.</text>
</comment>
<reference evidence="1 2" key="1">
    <citation type="journal article" date="2016" name="Environ. Microbiol.">
        <title>Genomic resolution of a cold subsurface aquifer community provides metabolic insights for novel microbes adapted to high CO concentrations.</title>
        <authorList>
            <person name="Probst A.J."/>
            <person name="Castelle C.J."/>
            <person name="Singh A."/>
            <person name="Brown C.T."/>
            <person name="Anantharaman K."/>
            <person name="Sharon I."/>
            <person name="Hug L.A."/>
            <person name="Burstein D."/>
            <person name="Emerson J.B."/>
            <person name="Thomas B.C."/>
            <person name="Banfield J.F."/>
        </authorList>
    </citation>
    <scope>NUCLEOTIDE SEQUENCE [LARGE SCALE GENOMIC DNA]</scope>
    <source>
        <strain evidence="1">CG1_02_32_51</strain>
    </source>
</reference>
<accession>A0A1J4U7G1</accession>